<dbReference type="NCBIfam" id="TIGR01640">
    <property type="entry name" value="F_box_assoc_1"/>
    <property type="match status" value="1"/>
</dbReference>
<dbReference type="OrthoDB" id="1193684at2759"/>
<dbReference type="Pfam" id="PF07734">
    <property type="entry name" value="FBA_1"/>
    <property type="match status" value="1"/>
</dbReference>
<dbReference type="Proteomes" id="UP000237000">
    <property type="component" value="Unassembled WGS sequence"/>
</dbReference>
<feature type="region of interest" description="Disordered" evidence="1">
    <location>
        <begin position="325"/>
        <end position="347"/>
    </location>
</feature>
<sequence>MARLPWDLIVDILRRLPVKDLLRYRCVSKPWCSLIDGPDFIKKHLSHSMETFSNTGIVLRDCDLRWVDLYALDSAVKLSDPMGYIIFGFGYDPINDDYKLVRMVQFFGRDSDSFDSEVKVYSAKSNTWKRISDFPYYLCYKRGYGVLASNALHWVVSQTPESDISKFIVAFDLVTEEYREVPQPDYVDEDFHMNVEVLRGSLCMLCNYVSDDPEAGWGSRSHHVDIWVMTEYGVKESWTKMFTVVPSDAIGSFDHVLPLAYLKTGDEVLLNHNGKKFISYDLETKEAKNVIITGVPDYLEAYICVESLVGLNDSDMEISWKQGCETRKKKNNQRQRKKKRQSSGKKR</sequence>
<dbReference type="Gene3D" id="1.20.1280.50">
    <property type="match status" value="1"/>
</dbReference>
<organism evidence="3 4">
    <name type="scientific">Trema orientale</name>
    <name type="common">Charcoal tree</name>
    <name type="synonym">Celtis orientalis</name>
    <dbReference type="NCBI Taxonomy" id="63057"/>
    <lineage>
        <taxon>Eukaryota</taxon>
        <taxon>Viridiplantae</taxon>
        <taxon>Streptophyta</taxon>
        <taxon>Embryophyta</taxon>
        <taxon>Tracheophyta</taxon>
        <taxon>Spermatophyta</taxon>
        <taxon>Magnoliopsida</taxon>
        <taxon>eudicotyledons</taxon>
        <taxon>Gunneridae</taxon>
        <taxon>Pentapetalae</taxon>
        <taxon>rosids</taxon>
        <taxon>fabids</taxon>
        <taxon>Rosales</taxon>
        <taxon>Cannabaceae</taxon>
        <taxon>Trema</taxon>
    </lineage>
</organism>
<name>A0A2P5CCL2_TREOI</name>
<protein>
    <submittedName>
        <fullName evidence="3">F-box domain containing protein</fullName>
    </submittedName>
</protein>
<gene>
    <name evidence="3" type="ORF">TorRG33x02_290160</name>
</gene>
<evidence type="ECO:0000259" key="2">
    <source>
        <dbReference type="PROSITE" id="PS50181"/>
    </source>
</evidence>
<feature type="compositionally biased region" description="Basic residues" evidence="1">
    <location>
        <begin position="327"/>
        <end position="347"/>
    </location>
</feature>
<comment type="caution">
    <text evidence="3">The sequence shown here is derived from an EMBL/GenBank/DDBJ whole genome shotgun (WGS) entry which is preliminary data.</text>
</comment>
<dbReference type="InParanoid" id="A0A2P5CCL2"/>
<reference evidence="4" key="1">
    <citation type="submission" date="2016-06" db="EMBL/GenBank/DDBJ databases">
        <title>Parallel loss of symbiosis genes in relatives of nitrogen-fixing non-legume Parasponia.</title>
        <authorList>
            <person name="Van Velzen R."/>
            <person name="Holmer R."/>
            <person name="Bu F."/>
            <person name="Rutten L."/>
            <person name="Van Zeijl A."/>
            <person name="Liu W."/>
            <person name="Santuari L."/>
            <person name="Cao Q."/>
            <person name="Sharma T."/>
            <person name="Shen D."/>
            <person name="Roswanjaya Y."/>
            <person name="Wardhani T."/>
            <person name="Kalhor M.S."/>
            <person name="Jansen J."/>
            <person name="Van den Hoogen J."/>
            <person name="Gungor B."/>
            <person name="Hartog M."/>
            <person name="Hontelez J."/>
            <person name="Verver J."/>
            <person name="Yang W.-C."/>
            <person name="Schijlen E."/>
            <person name="Repin R."/>
            <person name="Schilthuizen M."/>
            <person name="Schranz E."/>
            <person name="Heidstra R."/>
            <person name="Miyata K."/>
            <person name="Fedorova E."/>
            <person name="Kohlen W."/>
            <person name="Bisseling T."/>
            <person name="Smit S."/>
            <person name="Geurts R."/>
        </authorList>
    </citation>
    <scope>NUCLEOTIDE SEQUENCE [LARGE SCALE GENOMIC DNA]</scope>
    <source>
        <strain evidence="4">cv. RG33-2</strain>
    </source>
</reference>
<dbReference type="InterPro" id="IPR006527">
    <property type="entry name" value="F-box-assoc_dom_typ1"/>
</dbReference>
<proteinExistence type="predicted"/>
<dbReference type="Pfam" id="PF00646">
    <property type="entry name" value="F-box"/>
    <property type="match status" value="1"/>
</dbReference>
<dbReference type="STRING" id="63057.A0A2P5CCL2"/>
<dbReference type="SMART" id="SM00256">
    <property type="entry name" value="FBOX"/>
    <property type="match status" value="1"/>
</dbReference>
<dbReference type="InterPro" id="IPR050796">
    <property type="entry name" value="SCF_F-box_component"/>
</dbReference>
<dbReference type="InterPro" id="IPR015915">
    <property type="entry name" value="Kelch-typ_b-propeller"/>
</dbReference>
<dbReference type="PROSITE" id="PS50181">
    <property type="entry name" value="FBOX"/>
    <property type="match status" value="1"/>
</dbReference>
<evidence type="ECO:0000256" key="1">
    <source>
        <dbReference type="SAM" id="MobiDB-lite"/>
    </source>
</evidence>
<dbReference type="InterPro" id="IPR001810">
    <property type="entry name" value="F-box_dom"/>
</dbReference>
<evidence type="ECO:0000313" key="3">
    <source>
        <dbReference type="EMBL" id="PON58761.1"/>
    </source>
</evidence>
<dbReference type="PANTHER" id="PTHR31672">
    <property type="entry name" value="BNACNNG10540D PROTEIN"/>
    <property type="match status" value="1"/>
</dbReference>
<dbReference type="EMBL" id="JXTC01000382">
    <property type="protein sequence ID" value="PON58761.1"/>
    <property type="molecule type" value="Genomic_DNA"/>
</dbReference>
<dbReference type="InterPro" id="IPR036047">
    <property type="entry name" value="F-box-like_dom_sf"/>
</dbReference>
<accession>A0A2P5CCL2</accession>
<keyword evidence="4" id="KW-1185">Reference proteome</keyword>
<dbReference type="SUPFAM" id="SSF81383">
    <property type="entry name" value="F-box domain"/>
    <property type="match status" value="1"/>
</dbReference>
<dbReference type="PANTHER" id="PTHR31672:SF13">
    <property type="entry name" value="F-BOX PROTEIN CPR30-LIKE"/>
    <property type="match status" value="1"/>
</dbReference>
<evidence type="ECO:0000313" key="4">
    <source>
        <dbReference type="Proteomes" id="UP000237000"/>
    </source>
</evidence>
<feature type="domain" description="F-box" evidence="2">
    <location>
        <begin position="1"/>
        <end position="45"/>
    </location>
</feature>
<dbReference type="CDD" id="cd22157">
    <property type="entry name" value="F-box_AtFBW1-like"/>
    <property type="match status" value="1"/>
</dbReference>
<dbReference type="SUPFAM" id="SSF117281">
    <property type="entry name" value="Kelch motif"/>
    <property type="match status" value="1"/>
</dbReference>
<dbReference type="InterPro" id="IPR017451">
    <property type="entry name" value="F-box-assoc_interact_dom"/>
</dbReference>
<dbReference type="AlphaFoldDB" id="A0A2P5CCL2"/>